<organism evidence="6 7">
    <name type="scientific">Photobacterium piscicola</name>
    <dbReference type="NCBI Taxonomy" id="1378299"/>
    <lineage>
        <taxon>Bacteria</taxon>
        <taxon>Pseudomonadati</taxon>
        <taxon>Pseudomonadota</taxon>
        <taxon>Gammaproteobacteria</taxon>
        <taxon>Vibrionales</taxon>
        <taxon>Vibrionaceae</taxon>
        <taxon>Photobacterium</taxon>
    </lineage>
</organism>
<dbReference type="PANTHER" id="PTHR45138">
    <property type="entry name" value="REGULATORY COMPONENTS OF SENSORY TRANSDUCTION SYSTEM"/>
    <property type="match status" value="1"/>
</dbReference>
<dbReference type="EMBL" id="FUZI01000001">
    <property type="protein sequence ID" value="SKC30853.1"/>
    <property type="molecule type" value="Genomic_DNA"/>
</dbReference>
<sequence length="370" mass="42604">MYFSSLDTRIDDTIYKNLRLGFIWASKISLITLMLITIVIWVDFFNKENSNLLLTTVNFGIQGLLFVFGLVFFVQNKTLKHYKIISSIYALLFGTTWGGAIINLNNLGHAYVIVEIVGNLLFLVVLLSFYTYRMAVYLATLPILVFTTWYSIADPRFDLLFAFTKLAITIIIIESGRQLLFKWFTTRIKQEHENQRLLKQLAQLSFTDQLTKINNRRFFDFTIDKQIINAKHHRIPLSIILIDVDYFKRFNDTQGHVNGDACLKSVATTISRSLLRNNDTVSRYGGEEFVVLLPNTDINGARRVAERIKQNLATLAIIHPSSDINDYVTVSQGIATWEMNQRPNQFINEADNHLYNAKEAGRNQYCSTKK</sequence>
<dbReference type="SMART" id="SM00267">
    <property type="entry name" value="GGDEF"/>
    <property type="match status" value="1"/>
</dbReference>
<dbReference type="Gene3D" id="3.30.70.270">
    <property type="match status" value="1"/>
</dbReference>
<feature type="domain" description="GGDEF" evidence="5">
    <location>
        <begin position="235"/>
        <end position="370"/>
    </location>
</feature>
<dbReference type="AlphaFoldDB" id="A0A1T5HVU5"/>
<comment type="cofactor">
    <cofactor evidence="1">
        <name>Mg(2+)</name>
        <dbReference type="ChEBI" id="CHEBI:18420"/>
    </cofactor>
</comment>
<protein>
    <recommendedName>
        <fullName evidence="2">diguanylate cyclase</fullName>
        <ecNumber evidence="2">2.7.7.65</ecNumber>
    </recommendedName>
</protein>
<dbReference type="Pfam" id="PF00990">
    <property type="entry name" value="GGDEF"/>
    <property type="match status" value="1"/>
</dbReference>
<dbReference type="Proteomes" id="UP000189966">
    <property type="component" value="Unassembled WGS sequence"/>
</dbReference>
<reference evidence="6 7" key="1">
    <citation type="submission" date="2017-02" db="EMBL/GenBank/DDBJ databases">
        <authorList>
            <person name="Peterson S.W."/>
        </authorList>
    </citation>
    <scope>NUCLEOTIDE SEQUENCE [LARGE SCALE GENOMIC DNA]</scope>
    <source>
        <strain evidence="7">type strain: NCCB 100098</strain>
    </source>
</reference>
<keyword evidence="4" id="KW-0812">Transmembrane</keyword>
<evidence type="ECO:0000256" key="1">
    <source>
        <dbReference type="ARBA" id="ARBA00001946"/>
    </source>
</evidence>
<dbReference type="GO" id="GO:0052621">
    <property type="term" value="F:diguanylate cyclase activity"/>
    <property type="evidence" value="ECO:0007669"/>
    <property type="project" value="UniProtKB-EC"/>
</dbReference>
<evidence type="ECO:0000313" key="6">
    <source>
        <dbReference type="EMBL" id="SKC30853.1"/>
    </source>
</evidence>
<feature type="transmembrane region" description="Helical" evidence="4">
    <location>
        <begin position="86"/>
        <end position="104"/>
    </location>
</feature>
<dbReference type="GO" id="GO:1902201">
    <property type="term" value="P:negative regulation of bacterial-type flagellum-dependent cell motility"/>
    <property type="evidence" value="ECO:0007669"/>
    <property type="project" value="TreeGrafter"/>
</dbReference>
<dbReference type="GO" id="GO:0043709">
    <property type="term" value="P:cell adhesion involved in single-species biofilm formation"/>
    <property type="evidence" value="ECO:0007669"/>
    <property type="project" value="TreeGrafter"/>
</dbReference>
<dbReference type="FunFam" id="3.30.70.270:FF:000001">
    <property type="entry name" value="Diguanylate cyclase domain protein"/>
    <property type="match status" value="1"/>
</dbReference>
<evidence type="ECO:0000256" key="3">
    <source>
        <dbReference type="ARBA" id="ARBA00034247"/>
    </source>
</evidence>
<dbReference type="InterPro" id="IPR029787">
    <property type="entry name" value="Nucleotide_cyclase"/>
</dbReference>
<evidence type="ECO:0000313" key="7">
    <source>
        <dbReference type="Proteomes" id="UP000189966"/>
    </source>
</evidence>
<evidence type="ECO:0000256" key="2">
    <source>
        <dbReference type="ARBA" id="ARBA00012528"/>
    </source>
</evidence>
<gene>
    <name evidence="6" type="primary">cph2_2</name>
    <name evidence="6" type="ORF">CZ809_00330</name>
</gene>
<evidence type="ECO:0000259" key="5">
    <source>
        <dbReference type="PROSITE" id="PS50887"/>
    </source>
</evidence>
<dbReference type="SUPFAM" id="SSF55073">
    <property type="entry name" value="Nucleotide cyclase"/>
    <property type="match status" value="1"/>
</dbReference>
<feature type="transmembrane region" description="Helical" evidence="4">
    <location>
        <begin position="136"/>
        <end position="153"/>
    </location>
</feature>
<evidence type="ECO:0000256" key="4">
    <source>
        <dbReference type="SAM" id="Phobius"/>
    </source>
</evidence>
<feature type="transmembrane region" description="Helical" evidence="4">
    <location>
        <begin position="21"/>
        <end position="41"/>
    </location>
</feature>
<keyword evidence="4" id="KW-0472">Membrane</keyword>
<feature type="transmembrane region" description="Helical" evidence="4">
    <location>
        <begin position="53"/>
        <end position="74"/>
    </location>
</feature>
<dbReference type="Pfam" id="PF17178">
    <property type="entry name" value="MASE5"/>
    <property type="match status" value="1"/>
</dbReference>
<dbReference type="RefSeq" id="WP_080155709.1">
    <property type="nucleotide sequence ID" value="NZ_FUZI01000001.1"/>
</dbReference>
<feature type="transmembrane region" description="Helical" evidence="4">
    <location>
        <begin position="110"/>
        <end position="129"/>
    </location>
</feature>
<dbReference type="InterPro" id="IPR033444">
    <property type="entry name" value="MASE5"/>
</dbReference>
<dbReference type="InterPro" id="IPR043128">
    <property type="entry name" value="Rev_trsase/Diguanyl_cyclase"/>
</dbReference>
<dbReference type="InterPro" id="IPR000160">
    <property type="entry name" value="GGDEF_dom"/>
</dbReference>
<dbReference type="CDD" id="cd01949">
    <property type="entry name" value="GGDEF"/>
    <property type="match status" value="1"/>
</dbReference>
<dbReference type="OrthoDB" id="9812260at2"/>
<accession>A0A1T5HVU5</accession>
<dbReference type="GO" id="GO:0005886">
    <property type="term" value="C:plasma membrane"/>
    <property type="evidence" value="ECO:0007669"/>
    <property type="project" value="TreeGrafter"/>
</dbReference>
<feature type="transmembrane region" description="Helical" evidence="4">
    <location>
        <begin position="159"/>
        <end position="180"/>
    </location>
</feature>
<dbReference type="InterPro" id="IPR050469">
    <property type="entry name" value="Diguanylate_Cyclase"/>
</dbReference>
<dbReference type="PROSITE" id="PS50887">
    <property type="entry name" value="GGDEF"/>
    <property type="match status" value="1"/>
</dbReference>
<dbReference type="PANTHER" id="PTHR45138:SF9">
    <property type="entry name" value="DIGUANYLATE CYCLASE DGCM-RELATED"/>
    <property type="match status" value="1"/>
</dbReference>
<keyword evidence="4" id="KW-1133">Transmembrane helix</keyword>
<dbReference type="EC" id="2.7.7.65" evidence="2"/>
<name>A0A1T5HVU5_9GAMM</name>
<dbReference type="NCBIfam" id="TIGR00254">
    <property type="entry name" value="GGDEF"/>
    <property type="match status" value="1"/>
</dbReference>
<proteinExistence type="predicted"/>
<comment type="catalytic activity">
    <reaction evidence="3">
        <text>2 GTP = 3',3'-c-di-GMP + 2 diphosphate</text>
        <dbReference type="Rhea" id="RHEA:24898"/>
        <dbReference type="ChEBI" id="CHEBI:33019"/>
        <dbReference type="ChEBI" id="CHEBI:37565"/>
        <dbReference type="ChEBI" id="CHEBI:58805"/>
        <dbReference type="EC" id="2.7.7.65"/>
    </reaction>
</comment>